<evidence type="ECO:0000313" key="8">
    <source>
        <dbReference type="Proteomes" id="UP000199173"/>
    </source>
</evidence>
<evidence type="ECO:0000259" key="6">
    <source>
        <dbReference type="Pfam" id="PF04829"/>
    </source>
</evidence>
<protein>
    <submittedName>
        <fullName evidence="7">Pre-toxin domain with VENN motif-containing protein</fullName>
    </submittedName>
</protein>
<comment type="subcellular location">
    <subcellularLocation>
        <location evidence="1">Target cell</location>
        <location evidence="1">Target cell cytoplasm</location>
    </subcellularLocation>
</comment>
<comment type="caution">
    <text evidence="7">The sequence shown here is derived from an EMBL/GenBank/DDBJ whole genome shotgun (WGS) entry which is preliminary data.</text>
</comment>
<dbReference type="AlphaFoldDB" id="A0AAX2ENA7"/>
<evidence type="ECO:0000256" key="1">
    <source>
        <dbReference type="ARBA" id="ARBA00004219"/>
    </source>
</evidence>
<name>A0AAX2ENA7_9ENTR</name>
<dbReference type="Proteomes" id="UP000199173">
    <property type="component" value="Unassembled WGS sequence"/>
</dbReference>
<evidence type="ECO:0000256" key="4">
    <source>
        <dbReference type="ARBA" id="ARBA00023026"/>
    </source>
</evidence>
<feature type="domain" description="VENN motif-containing" evidence="6">
    <location>
        <begin position="418"/>
        <end position="468"/>
    </location>
</feature>
<dbReference type="Pfam" id="PF04829">
    <property type="entry name" value="PT-VENN"/>
    <property type="match status" value="1"/>
</dbReference>
<evidence type="ECO:0000256" key="5">
    <source>
        <dbReference type="SAM" id="MobiDB-lite"/>
    </source>
</evidence>
<evidence type="ECO:0000256" key="2">
    <source>
        <dbReference type="ARBA" id="ARBA00022656"/>
    </source>
</evidence>
<proteinExistence type="predicted"/>
<dbReference type="EMBL" id="FOYJ01000001">
    <property type="protein sequence ID" value="SFR00714.1"/>
    <property type="molecule type" value="Genomic_DNA"/>
</dbReference>
<feature type="non-terminal residue" evidence="7">
    <location>
        <position position="525"/>
    </location>
</feature>
<evidence type="ECO:0000313" key="7">
    <source>
        <dbReference type="EMBL" id="SFR00714.1"/>
    </source>
</evidence>
<dbReference type="Pfam" id="PF13332">
    <property type="entry name" value="Fil_haemagg_2"/>
    <property type="match status" value="1"/>
</dbReference>
<dbReference type="InterPro" id="IPR025157">
    <property type="entry name" value="Hemagglutinin_rpt"/>
</dbReference>
<evidence type="ECO:0000256" key="3">
    <source>
        <dbReference type="ARBA" id="ARBA00022913"/>
    </source>
</evidence>
<feature type="region of interest" description="Disordered" evidence="5">
    <location>
        <begin position="1"/>
        <end position="31"/>
    </location>
</feature>
<keyword evidence="4" id="KW-0843">Virulence</keyword>
<accession>A0AAX2ENA7</accession>
<dbReference type="GO" id="GO:0090729">
    <property type="term" value="F:toxin activity"/>
    <property type="evidence" value="ECO:0007669"/>
    <property type="project" value="UniProtKB-KW"/>
</dbReference>
<keyword evidence="2" id="KW-0800">Toxin</keyword>
<keyword evidence="3" id="KW-1266">Target cell cytoplasm</keyword>
<organism evidence="7 8">
    <name type="scientific">Kosakonia radicincitans</name>
    <dbReference type="NCBI Taxonomy" id="283686"/>
    <lineage>
        <taxon>Bacteria</taxon>
        <taxon>Pseudomonadati</taxon>
        <taxon>Pseudomonadota</taxon>
        <taxon>Gammaproteobacteria</taxon>
        <taxon>Enterobacterales</taxon>
        <taxon>Enterobacteriaceae</taxon>
        <taxon>Kosakonia</taxon>
    </lineage>
</organism>
<sequence>MVSASGNASKGNEKGNGTSWNETTLDAGQNVDLTSGRDTLLQGAQVNGDKVTADVGRDLTLSSQQDSNNYNSKQQSISAGLSYTFGGGGPGGSFSYSRDKMNSNYDSVQEQTGIYAGKGGFDITVGNHTQLDGAVIASQADADKNKLDTGTLGFSDINNKADYKTEHRGAGFSTGGSVPGNVLGNMANALLAGAGGKGHAEGTTQSAVADGAIVIRDQAGQQQDVNTLSRDTAHANGSIDQIFDKEKEQRRLQTAQMISEIGTQVADIARTEGDIAKAKAVSDPAALAAAKETLIGKGNLNPTPEEISDQAGRTAEANFGSGSTLQRAITAATAAIQALASGDIKSALAGAAAPYIANEIAAQIPETDPAGRVLAHAVVNAALAAASGKDAASAAAGAATGELTGIIALDAWGIKDTSQLSEEQKQTVSALATLASGLAGALAGDSGANAIAAAQAGKTTVENNAMSDEERPVPYGVTPGDVAIAKAKEDAASGLTKKLNELGQAIDKATQCTFGRACSSDDQEQ</sequence>
<gene>
    <name evidence="7" type="ORF">SAMN03159514_00933</name>
</gene>
<dbReference type="InterPro" id="IPR006914">
    <property type="entry name" value="VENN_dom"/>
</dbReference>
<dbReference type="GO" id="GO:0003824">
    <property type="term" value="F:catalytic activity"/>
    <property type="evidence" value="ECO:0007669"/>
    <property type="project" value="UniProtKB-ARBA"/>
</dbReference>
<reference evidence="7 8" key="1">
    <citation type="submission" date="2016-10" db="EMBL/GenBank/DDBJ databases">
        <authorList>
            <person name="Varghese N."/>
            <person name="Submissions S."/>
        </authorList>
    </citation>
    <scope>NUCLEOTIDE SEQUENCE [LARGE SCALE GENOMIC DNA]</scope>
    <source>
        <strain evidence="7 8">NFIX08</strain>
    </source>
</reference>